<evidence type="ECO:0000313" key="2">
    <source>
        <dbReference type="EMBL" id="CAF3811620.1"/>
    </source>
</evidence>
<evidence type="ECO:0000313" key="3">
    <source>
        <dbReference type="EMBL" id="CAF3824317.1"/>
    </source>
</evidence>
<dbReference type="Proteomes" id="UP000681967">
    <property type="component" value="Unassembled WGS sequence"/>
</dbReference>
<sequence length="296" mass="34424">MYLTDTHLLDLPDDIVLTILKKLDKMFALYSLIDIGIERLDLLAQDITFTDTLNFLSTETDNICSLNDSIIDRFCSDILPRIQCTVQYLIFESIITERILLAINCPNLTKLKIFNANQDIALHYFTNESHFRHIFKQKITDLTVINHHTNAHISTVDYTKNVYVHIFNFFTNLKHLSIVKSSSENDLPNLKCFSLRIGSLNDGYDTLIVPLLRRMRNREELTLDLRIDDQTRFVDGTQVHNEILIHMAQLHKFIFYIKTTIQKNNSIPRLSNDDIQRTFNNIGYEQVGCIVDNRGI</sequence>
<evidence type="ECO:0008006" key="5">
    <source>
        <dbReference type="Google" id="ProtNLM"/>
    </source>
</evidence>
<dbReference type="Proteomes" id="UP000663855">
    <property type="component" value="Unassembled WGS sequence"/>
</dbReference>
<dbReference type="AlphaFoldDB" id="A0A815Z3N0"/>
<name>A0A815Z3N0_9BILA</name>
<dbReference type="EMBL" id="CAJNOV010015707">
    <property type="protein sequence ID" value="CAF1578505.1"/>
    <property type="molecule type" value="Genomic_DNA"/>
</dbReference>
<dbReference type="EMBL" id="CAJOBH010000699">
    <property type="protein sequence ID" value="CAF3811620.1"/>
    <property type="molecule type" value="Genomic_DNA"/>
</dbReference>
<evidence type="ECO:0000313" key="4">
    <source>
        <dbReference type="Proteomes" id="UP000663855"/>
    </source>
</evidence>
<gene>
    <name evidence="2" type="ORF">BYL167_LOCUS3570</name>
    <name evidence="1" type="ORF">CJN711_LOCUS32729</name>
    <name evidence="3" type="ORF">GIL414_LOCUS2412</name>
</gene>
<comment type="caution">
    <text evidence="1">The sequence shown here is derived from an EMBL/GenBank/DDBJ whole genome shotgun (WGS) entry which is preliminary data.</text>
</comment>
<evidence type="ECO:0000313" key="1">
    <source>
        <dbReference type="EMBL" id="CAF1578505.1"/>
    </source>
</evidence>
<reference evidence="1" key="1">
    <citation type="submission" date="2021-02" db="EMBL/GenBank/DDBJ databases">
        <authorList>
            <person name="Nowell W R."/>
        </authorList>
    </citation>
    <scope>NUCLEOTIDE SEQUENCE</scope>
</reference>
<proteinExistence type="predicted"/>
<dbReference type="Proteomes" id="UP000681720">
    <property type="component" value="Unassembled WGS sequence"/>
</dbReference>
<protein>
    <recommendedName>
        <fullName evidence="5">F-box domain-containing protein</fullName>
    </recommendedName>
</protein>
<accession>A0A815Z3N0</accession>
<dbReference type="EMBL" id="CAJOBJ010000463">
    <property type="protein sequence ID" value="CAF3824317.1"/>
    <property type="molecule type" value="Genomic_DNA"/>
</dbReference>
<organism evidence="1 4">
    <name type="scientific">Rotaria magnacalcarata</name>
    <dbReference type="NCBI Taxonomy" id="392030"/>
    <lineage>
        <taxon>Eukaryota</taxon>
        <taxon>Metazoa</taxon>
        <taxon>Spiralia</taxon>
        <taxon>Gnathifera</taxon>
        <taxon>Rotifera</taxon>
        <taxon>Eurotatoria</taxon>
        <taxon>Bdelloidea</taxon>
        <taxon>Philodinida</taxon>
        <taxon>Philodinidae</taxon>
        <taxon>Rotaria</taxon>
    </lineage>
</organism>